<proteinExistence type="predicted"/>
<dbReference type="PROSITE" id="PS51257">
    <property type="entry name" value="PROKAR_LIPOPROTEIN"/>
    <property type="match status" value="1"/>
</dbReference>
<reference evidence="1 2" key="1">
    <citation type="submission" date="2017-08" db="EMBL/GenBank/DDBJ databases">
        <title>Substantial Increase in Enzyme Production by Combined Drug-Resistance Mutations in Paenibacillus agaridevorans.</title>
        <authorList>
            <person name="Tanaka Y."/>
            <person name="Funane K."/>
            <person name="Hosaka T."/>
            <person name="Shiwa Y."/>
            <person name="Fujita N."/>
            <person name="Miyazaki T."/>
            <person name="Yoshikawa H."/>
            <person name="Murakami K."/>
            <person name="Kasahara K."/>
            <person name="Inaoka T."/>
            <person name="Hiraga Y."/>
            <person name="Ochi K."/>
        </authorList>
    </citation>
    <scope>NUCLEOTIDE SEQUENCE [LARGE SCALE GENOMIC DNA]</scope>
    <source>
        <strain evidence="1 2">T-3040</strain>
    </source>
</reference>
<comment type="caution">
    <text evidence="1">The sequence shown here is derived from an EMBL/GenBank/DDBJ whole genome shotgun (WGS) entry which is preliminary data.</text>
</comment>
<dbReference type="InterPro" id="IPR005288">
    <property type="entry name" value="NadB"/>
</dbReference>
<dbReference type="GO" id="GO:0009435">
    <property type="term" value="P:NAD+ biosynthetic process"/>
    <property type="evidence" value="ECO:0007669"/>
    <property type="project" value="InterPro"/>
</dbReference>
<dbReference type="Gene3D" id="3.40.50.720">
    <property type="entry name" value="NAD(P)-binding Rossmann-like Domain"/>
    <property type="match status" value="1"/>
</dbReference>
<accession>A0A2R5EYG0</accession>
<dbReference type="SUPFAM" id="SSF51905">
    <property type="entry name" value="FAD/NAD(P)-binding domain"/>
    <property type="match status" value="1"/>
</dbReference>
<evidence type="ECO:0000313" key="1">
    <source>
        <dbReference type="EMBL" id="GBG08384.1"/>
    </source>
</evidence>
<dbReference type="Pfam" id="PF12831">
    <property type="entry name" value="FAD_oxidored"/>
    <property type="match status" value="1"/>
</dbReference>
<dbReference type="PANTHER" id="PTHR42716:SF1">
    <property type="entry name" value="SLL0471 PROTEIN"/>
    <property type="match status" value="1"/>
</dbReference>
<dbReference type="AlphaFoldDB" id="A0A2R5EYG0"/>
<name>A0A2R5EYG0_9BACL</name>
<dbReference type="GO" id="GO:0008734">
    <property type="term" value="F:L-aspartate oxidase activity"/>
    <property type="evidence" value="ECO:0007669"/>
    <property type="project" value="InterPro"/>
</dbReference>
<keyword evidence="2" id="KW-1185">Reference proteome</keyword>
<dbReference type="Proteomes" id="UP000245202">
    <property type="component" value="Unassembled WGS sequence"/>
</dbReference>
<organism evidence="1 2">
    <name type="scientific">Paenibacillus agaridevorans</name>
    <dbReference type="NCBI Taxonomy" id="171404"/>
    <lineage>
        <taxon>Bacteria</taxon>
        <taxon>Bacillati</taxon>
        <taxon>Bacillota</taxon>
        <taxon>Bacilli</taxon>
        <taxon>Bacillales</taxon>
        <taxon>Paenibacillaceae</taxon>
        <taxon>Paenibacillus</taxon>
    </lineage>
</organism>
<protein>
    <submittedName>
        <fullName evidence="1">FAD-dependent oxidoreductase</fullName>
    </submittedName>
</protein>
<dbReference type="EMBL" id="BDQX01000163">
    <property type="protein sequence ID" value="GBG08384.1"/>
    <property type="molecule type" value="Genomic_DNA"/>
</dbReference>
<dbReference type="PANTHER" id="PTHR42716">
    <property type="entry name" value="L-ASPARTATE OXIDASE"/>
    <property type="match status" value="1"/>
</dbReference>
<evidence type="ECO:0000313" key="2">
    <source>
        <dbReference type="Proteomes" id="UP000245202"/>
    </source>
</evidence>
<sequence length="533" mass="59825">MDAGEKVMFQEMKSDIVIIGGGIGGCAAALSACRTGKHVLMTEETDWIGGQFTSQAVPPDEHPWIEQFGCTRSYRQYRNLVRDYYRNHFPLTPEARALDRLNPGNGVVSRLCHEPRASLAVFHQMLAPYIHSGKLKILYQYKPESVELNGDEIIAVTVRNGLLNHQIVLTAEYFLDATECGDLLPLASAEYVTGSESQAQTGEPHALAGPADPMDMQPITYCYAITYHEGEDHTIEKPAQYDFWRDYSNTQFWTGKLLSWQVPHYITLEPTEYPFFPIEGGPTSRWTYRRIIDKNNFMPGTYDSDIVIVNWPQNDYWLGSIIDVSEEEKQRHLEGAKQLSLSLLYWMQTEAPRPDGKQGYPGIKLCKDAVGTEDGLAKYPYIRESRRIQAEFTVVEQMVSADIRGAAGAERFDDTVGIGAYRIDLHPSLGGRPYIDLSSYPFQIPLGSLIPVRIRNLLAASKNIGVTHLTNGCYRLHPVEWNIGEAAGAIASYCLDRNVSPSQVRNNKMLLQDFQAGLERAGIELHWPSIGAL</sequence>
<dbReference type="InterPro" id="IPR036188">
    <property type="entry name" value="FAD/NAD-bd_sf"/>
</dbReference>
<gene>
    <name evidence="1" type="ORF">PAT3040_02964</name>
</gene>